<sequence length="64" mass="7218">MAIILCSYCISSIRAARREAQVQPAQVTGSQRRGAQPDKDSSWIQQALEERRAEKDRKWGKSNG</sequence>
<gene>
    <name evidence="2" type="ORF">N7492_002963</name>
</gene>
<name>A0A9W9LVR3_9EURO</name>
<keyword evidence="3" id="KW-1185">Reference proteome</keyword>
<accession>A0A9W9LVR3</accession>
<evidence type="ECO:0000256" key="1">
    <source>
        <dbReference type="SAM" id="MobiDB-lite"/>
    </source>
</evidence>
<reference evidence="2" key="2">
    <citation type="journal article" date="2023" name="IMA Fungus">
        <title>Comparative genomic study of the Penicillium genus elucidates a diverse pangenome and 15 lateral gene transfer events.</title>
        <authorList>
            <person name="Petersen C."/>
            <person name="Sorensen T."/>
            <person name="Nielsen M.R."/>
            <person name="Sondergaard T.E."/>
            <person name="Sorensen J.L."/>
            <person name="Fitzpatrick D.A."/>
            <person name="Frisvad J.C."/>
            <person name="Nielsen K.L."/>
        </authorList>
    </citation>
    <scope>NUCLEOTIDE SEQUENCE</scope>
    <source>
        <strain evidence="2">IBT 21917</strain>
    </source>
</reference>
<evidence type="ECO:0000313" key="3">
    <source>
        <dbReference type="Proteomes" id="UP001146351"/>
    </source>
</evidence>
<dbReference type="Proteomes" id="UP001146351">
    <property type="component" value="Unassembled WGS sequence"/>
</dbReference>
<dbReference type="EMBL" id="JAPQKO010000002">
    <property type="protein sequence ID" value="KAJ5179753.1"/>
    <property type="molecule type" value="Genomic_DNA"/>
</dbReference>
<feature type="compositionally biased region" description="Polar residues" evidence="1">
    <location>
        <begin position="23"/>
        <end position="33"/>
    </location>
</feature>
<organism evidence="2 3">
    <name type="scientific">Penicillium capsulatum</name>
    <dbReference type="NCBI Taxonomy" id="69766"/>
    <lineage>
        <taxon>Eukaryota</taxon>
        <taxon>Fungi</taxon>
        <taxon>Dikarya</taxon>
        <taxon>Ascomycota</taxon>
        <taxon>Pezizomycotina</taxon>
        <taxon>Eurotiomycetes</taxon>
        <taxon>Eurotiomycetidae</taxon>
        <taxon>Eurotiales</taxon>
        <taxon>Aspergillaceae</taxon>
        <taxon>Penicillium</taxon>
    </lineage>
</organism>
<proteinExistence type="predicted"/>
<feature type="region of interest" description="Disordered" evidence="1">
    <location>
        <begin position="20"/>
        <end position="42"/>
    </location>
</feature>
<reference evidence="2" key="1">
    <citation type="submission" date="2022-11" db="EMBL/GenBank/DDBJ databases">
        <authorList>
            <person name="Petersen C."/>
        </authorList>
    </citation>
    <scope>NUCLEOTIDE SEQUENCE</scope>
    <source>
        <strain evidence="2">IBT 21917</strain>
    </source>
</reference>
<dbReference type="OrthoDB" id="5304367at2759"/>
<comment type="caution">
    <text evidence="2">The sequence shown here is derived from an EMBL/GenBank/DDBJ whole genome shotgun (WGS) entry which is preliminary data.</text>
</comment>
<dbReference type="AlphaFoldDB" id="A0A9W9LVR3"/>
<evidence type="ECO:0000313" key="2">
    <source>
        <dbReference type="EMBL" id="KAJ5179753.1"/>
    </source>
</evidence>
<protein>
    <submittedName>
        <fullName evidence="2">Uncharacterized protein</fullName>
    </submittedName>
</protein>